<evidence type="ECO:0000259" key="1">
    <source>
        <dbReference type="Pfam" id="PF00149"/>
    </source>
</evidence>
<dbReference type="InterPro" id="IPR029052">
    <property type="entry name" value="Metallo-depent_PP-like"/>
</dbReference>
<evidence type="ECO:0000313" key="2">
    <source>
        <dbReference type="EMBL" id="CAK3826794.1"/>
    </source>
</evidence>
<feature type="domain" description="Calcineurin-like phosphoesterase" evidence="1">
    <location>
        <begin position="42"/>
        <end position="226"/>
    </location>
</feature>
<dbReference type="InterPro" id="IPR004843">
    <property type="entry name" value="Calcineurin-like_PHP"/>
</dbReference>
<dbReference type="Pfam" id="PF00149">
    <property type="entry name" value="Metallophos"/>
    <property type="match status" value="1"/>
</dbReference>
<reference evidence="2" key="1">
    <citation type="submission" date="2023-11" db="EMBL/GenBank/DDBJ databases">
        <authorList>
            <person name="Alioto T."/>
            <person name="Alioto T."/>
            <person name="Gomez Garrido J."/>
        </authorList>
    </citation>
    <scope>NUCLEOTIDE SEQUENCE</scope>
</reference>
<sequence>MSKLSESHQVVLPRRRLRRLASRIVGLAPPIKPSETSQHPIRVVCISDTHNSQPDLPPGDLLLHAGDLTEWGSFAEIQAQLSWLSAQPHTHKLIIAGNHDVLFDSAFLESEKERFPVKDGQTRADLDFGSVTYLQDEAKALQFPALGRSCTIYGSPWTPKYVKSAFQYSREDDIWSEKIPNDVDIVLTHGPPHGHLDGSRRSGCHYLAKAITERRPSLVVFGHIHVGHGKEIVRFDSLRNIYEDVERDWSGWEMIPIMIMLLLWARQSTAVTKILSIRRPERLTQLINAAIVGEGNRPCNEAMVVNI</sequence>
<evidence type="ECO:0000313" key="3">
    <source>
        <dbReference type="Proteomes" id="UP001296104"/>
    </source>
</evidence>
<dbReference type="InterPro" id="IPR051693">
    <property type="entry name" value="UPF0046_metallophosphoest"/>
</dbReference>
<dbReference type="PANTHER" id="PTHR12905:SF0">
    <property type="entry name" value="CALCINEURIN-LIKE PHOSPHOESTERASE DOMAIN-CONTAINING PROTEIN"/>
    <property type="match status" value="1"/>
</dbReference>
<dbReference type="AlphaFoldDB" id="A0AAI8YSP5"/>
<proteinExistence type="predicted"/>
<dbReference type="SUPFAM" id="SSF56300">
    <property type="entry name" value="Metallo-dependent phosphatases"/>
    <property type="match status" value="1"/>
</dbReference>
<accession>A0AAI8YSP5</accession>
<name>A0AAI8YSP5_9PEZI</name>
<dbReference type="Gene3D" id="3.60.21.10">
    <property type="match status" value="1"/>
</dbReference>
<dbReference type="CDD" id="cd07379">
    <property type="entry name" value="MPP_239FB"/>
    <property type="match status" value="1"/>
</dbReference>
<organism evidence="2 3">
    <name type="scientific">Lecanosticta acicola</name>
    <dbReference type="NCBI Taxonomy" id="111012"/>
    <lineage>
        <taxon>Eukaryota</taxon>
        <taxon>Fungi</taxon>
        <taxon>Dikarya</taxon>
        <taxon>Ascomycota</taxon>
        <taxon>Pezizomycotina</taxon>
        <taxon>Dothideomycetes</taxon>
        <taxon>Dothideomycetidae</taxon>
        <taxon>Mycosphaerellales</taxon>
        <taxon>Mycosphaerellaceae</taxon>
        <taxon>Lecanosticta</taxon>
    </lineage>
</organism>
<gene>
    <name evidence="2" type="ORF">LECACI_7A001274</name>
</gene>
<dbReference type="EMBL" id="CAVMBE010000004">
    <property type="protein sequence ID" value="CAK3826794.1"/>
    <property type="molecule type" value="Genomic_DNA"/>
</dbReference>
<dbReference type="GO" id="GO:0016787">
    <property type="term" value="F:hydrolase activity"/>
    <property type="evidence" value="ECO:0007669"/>
    <property type="project" value="InterPro"/>
</dbReference>
<dbReference type="PANTHER" id="PTHR12905">
    <property type="entry name" value="METALLOPHOSPHOESTERASE"/>
    <property type="match status" value="1"/>
</dbReference>
<protein>
    <submittedName>
        <fullName evidence="2">Related to phosphoesterase</fullName>
    </submittedName>
</protein>
<dbReference type="Proteomes" id="UP001296104">
    <property type="component" value="Unassembled WGS sequence"/>
</dbReference>
<comment type="caution">
    <text evidence="2">The sequence shown here is derived from an EMBL/GenBank/DDBJ whole genome shotgun (WGS) entry which is preliminary data.</text>
</comment>
<keyword evidence="3" id="KW-1185">Reference proteome</keyword>